<feature type="compositionally biased region" description="Basic and acidic residues" evidence="1">
    <location>
        <begin position="684"/>
        <end position="706"/>
    </location>
</feature>
<evidence type="ECO:0000313" key="4">
    <source>
        <dbReference type="Proteomes" id="UP000586634"/>
    </source>
</evidence>
<dbReference type="PANTHER" id="PTHR21567:SF42">
    <property type="entry name" value="TOG ARRAY REGULATOR OF AXONEMAL MICROTUBULES PROTEIN 2"/>
    <property type="match status" value="1"/>
</dbReference>
<dbReference type="Pfam" id="PF12348">
    <property type="entry name" value="CLASP_N"/>
    <property type="match status" value="1"/>
</dbReference>
<reference evidence="3 4" key="1">
    <citation type="submission" date="2019-09" db="EMBL/GenBank/DDBJ databases">
        <title>Bird 10,000 Genomes (B10K) Project - Family phase.</title>
        <authorList>
            <person name="Zhang G."/>
        </authorList>
    </citation>
    <scope>NUCLEOTIDE SEQUENCE [LARGE SCALE GENOMIC DNA]</scope>
    <source>
        <strain evidence="3">B10K-DU-002-14</strain>
        <tissue evidence="3">Muscle</tissue>
    </source>
</reference>
<feature type="non-terminal residue" evidence="3">
    <location>
        <position position="965"/>
    </location>
</feature>
<comment type="caution">
    <text evidence="3">The sequence shown here is derived from an EMBL/GenBank/DDBJ whole genome shotgun (WGS) entry which is preliminary data.</text>
</comment>
<gene>
    <name evidence="3" type="primary">Togaram2</name>
    <name evidence="3" type="ORF">NYCSEM_R10764</name>
</gene>
<dbReference type="GO" id="GO:0008017">
    <property type="term" value="F:microtubule binding"/>
    <property type="evidence" value="ECO:0007669"/>
    <property type="project" value="TreeGrafter"/>
</dbReference>
<dbReference type="InterPro" id="IPR011989">
    <property type="entry name" value="ARM-like"/>
</dbReference>
<feature type="region of interest" description="Disordered" evidence="1">
    <location>
        <begin position="217"/>
        <end position="241"/>
    </location>
</feature>
<dbReference type="SMART" id="SM01349">
    <property type="entry name" value="TOG"/>
    <property type="match status" value="2"/>
</dbReference>
<dbReference type="InterPro" id="IPR016024">
    <property type="entry name" value="ARM-type_fold"/>
</dbReference>
<dbReference type="AlphaFoldDB" id="A0A7L1HEM8"/>
<dbReference type="GO" id="GO:0005881">
    <property type="term" value="C:cytoplasmic microtubule"/>
    <property type="evidence" value="ECO:0007669"/>
    <property type="project" value="TreeGrafter"/>
</dbReference>
<dbReference type="GO" id="GO:0000226">
    <property type="term" value="P:microtubule cytoskeleton organization"/>
    <property type="evidence" value="ECO:0007669"/>
    <property type="project" value="TreeGrafter"/>
</dbReference>
<organism evidence="3 4">
    <name type="scientific">Nycticryphes semicollaris</name>
    <dbReference type="NCBI Taxonomy" id="227226"/>
    <lineage>
        <taxon>Eukaryota</taxon>
        <taxon>Metazoa</taxon>
        <taxon>Chordata</taxon>
        <taxon>Craniata</taxon>
        <taxon>Vertebrata</taxon>
        <taxon>Euteleostomi</taxon>
        <taxon>Archelosauria</taxon>
        <taxon>Archosauria</taxon>
        <taxon>Dinosauria</taxon>
        <taxon>Saurischia</taxon>
        <taxon>Theropoda</taxon>
        <taxon>Coelurosauria</taxon>
        <taxon>Aves</taxon>
        <taxon>Neognathae</taxon>
        <taxon>Neoaves</taxon>
        <taxon>Charadriiformes</taxon>
        <taxon>Rostratulidae</taxon>
        <taxon>Nycticryphes</taxon>
    </lineage>
</organism>
<feature type="region of interest" description="Disordered" evidence="1">
    <location>
        <begin position="684"/>
        <end position="724"/>
    </location>
</feature>
<feature type="domain" description="TOG" evidence="2">
    <location>
        <begin position="738"/>
        <end position="958"/>
    </location>
</feature>
<feature type="compositionally biased region" description="Basic and acidic residues" evidence="1">
    <location>
        <begin position="350"/>
        <end position="359"/>
    </location>
</feature>
<dbReference type="OrthoDB" id="63891at2759"/>
<dbReference type="Proteomes" id="UP000586634">
    <property type="component" value="Unassembled WGS sequence"/>
</dbReference>
<evidence type="ECO:0000259" key="2">
    <source>
        <dbReference type="SMART" id="SM01349"/>
    </source>
</evidence>
<dbReference type="GO" id="GO:0005929">
    <property type="term" value="C:cilium"/>
    <property type="evidence" value="ECO:0007669"/>
    <property type="project" value="TreeGrafter"/>
</dbReference>
<dbReference type="SUPFAM" id="SSF48371">
    <property type="entry name" value="ARM repeat"/>
    <property type="match status" value="1"/>
</dbReference>
<evidence type="ECO:0000256" key="1">
    <source>
        <dbReference type="SAM" id="MobiDB-lite"/>
    </source>
</evidence>
<protein>
    <submittedName>
        <fullName evidence="3">TGRM2 protein</fullName>
    </submittedName>
</protein>
<sequence length="965" mass="105556">YLAPVATYCGSVPKLKCRHTALRGGSIDSNLQFLAAVGAPQEEDEDGKSSPLDGWFSDDCVCDLSSGDRGHLSHLSHQALTQDSQEREVSSAVLETIQMKDKLKRRRMSEGLLDSQRGLTDSSLPPEVFLKPLDCQPGSQRLQQAFRPVPPIENGLPSSEHSRMINGGQEHGENGSRHVDCAGNNKATVFCCFQASLPLLYCSSGDGKKSLGAALLPPIPKSARPPDGDSGRAAGPLPSSQHLVFQEALEMRPRSGSRRGEKTLKSLEFPPLEPVLPSLQHPVPGGMKSPPLTGLQLSQAKQVDHPGNPGLLTEDDLDSNGRIHVTLSKSAQKKIQQKRMRVMELLLREREQEGEKEKSLQLPPLRVDPGDAAEESSGPPPASGTVPLSPGTSSAHRESAAAALGKRTKRPSLPSIPVTSQDGNFPRKPSANSLPAKALDTVERGEEPESGDAQEARPFPYPQQALLNVLAGLSSDDWQRKVEGLLSIRRLAICHSEVLLGRLHDVSLAVTREVNNLRSQVSRCAISTLGELFRTMRKHMDHEVDEAARVLLKKMGDSNEFMQKAADQSLEVMVGSVTPTRAMTALMASGVLHRNVLVRKCAAKHLLAAMEQVGAQKLLSGVPYSTDLLVHTVLKLAQDCHQDTRCSGRRMMSLLMTHKKFKEYLKQSAPSRDLLDVMATIKQKEAEEHKCEPPPAKDRRKSKDSSLMKPQDNLPQDGGVKSGSDVLLLPRQSVRRTSVQTAEETEQLMELFKLLTAKEFRARTEGVMLLLDHCKTSPQLISKNIVQIFDSFVLRLQDCNKKVNQQALEVLALMIPILRGALRPVLVSLVAAVTENLNSKHLGIHGAAVKALEASIAHLDNTLVLQTLAQRVRFLSGQALLIVTDRLSELVTSVYPRKPQTVERYILPALWFFLENRVLPVRSSDVRAVVSKLANSLYQVMGSKLKQCAASQPPTVAENFGDILD</sequence>
<proteinExistence type="predicted"/>
<accession>A0A7L1HEM8</accession>
<dbReference type="Gene3D" id="1.25.10.10">
    <property type="entry name" value="Leucine-rich Repeat Variant"/>
    <property type="match status" value="2"/>
</dbReference>
<dbReference type="InterPro" id="IPR034085">
    <property type="entry name" value="TOG"/>
</dbReference>
<keyword evidence="4" id="KW-1185">Reference proteome</keyword>
<dbReference type="EMBL" id="VXBJ01002354">
    <property type="protein sequence ID" value="NXN24512.1"/>
    <property type="molecule type" value="Genomic_DNA"/>
</dbReference>
<feature type="non-terminal residue" evidence="3">
    <location>
        <position position="1"/>
    </location>
</feature>
<name>A0A7L1HEM8_9CHAR</name>
<dbReference type="InterPro" id="IPR024395">
    <property type="entry name" value="CLASP_N_dom"/>
</dbReference>
<dbReference type="PANTHER" id="PTHR21567">
    <property type="entry name" value="CLASP"/>
    <property type="match status" value="1"/>
</dbReference>
<feature type="domain" description="TOG" evidence="2">
    <location>
        <begin position="452"/>
        <end position="695"/>
    </location>
</feature>
<feature type="region of interest" description="Disordered" evidence="1">
    <location>
        <begin position="350"/>
        <end position="457"/>
    </location>
</feature>
<evidence type="ECO:0000313" key="3">
    <source>
        <dbReference type="EMBL" id="NXN24512.1"/>
    </source>
</evidence>